<accession>A0A399G152</accession>
<proteinExistence type="inferred from homology"/>
<dbReference type="PANTHER" id="PTHR34703">
    <property type="entry name" value="ANTIPORTER SUBUNIT MNHG2-RELATED"/>
    <property type="match status" value="1"/>
</dbReference>
<sequence>MTAAQLLDWTAVVLLLLGALLSFAAGVGLVRFPDLLSRMHTAAKPQIMGLVLILVGIGLRLFPDPRIGVLALVLVFQILTVPIASHIAGRVAYRTGRIRRDLIGVDELEEQMDRRS</sequence>
<dbReference type="GO" id="GO:0015385">
    <property type="term" value="F:sodium:proton antiporter activity"/>
    <property type="evidence" value="ECO:0007669"/>
    <property type="project" value="TreeGrafter"/>
</dbReference>
<name>A0A399G152_9ACTN</name>
<dbReference type="InterPro" id="IPR005133">
    <property type="entry name" value="PhaG_MnhG_YufB"/>
</dbReference>
<dbReference type="OrthoDB" id="3214257at2"/>
<dbReference type="EMBL" id="CP063196">
    <property type="protein sequence ID" value="UOE19417.1"/>
    <property type="molecule type" value="Genomic_DNA"/>
</dbReference>
<dbReference type="NCBIfam" id="TIGR01300">
    <property type="entry name" value="CPA3_mnhG_phaG"/>
    <property type="match status" value="1"/>
</dbReference>
<dbReference type="RefSeq" id="WP_068690326.1">
    <property type="nucleotide sequence ID" value="NZ_CP063196.1"/>
</dbReference>
<evidence type="ECO:0000256" key="1">
    <source>
        <dbReference type="ARBA" id="ARBA00008404"/>
    </source>
</evidence>
<protein>
    <submittedName>
        <fullName evidence="2">Monovalent cation/H(+) antiporter subunit G</fullName>
    </submittedName>
</protein>
<reference evidence="2" key="1">
    <citation type="submission" date="2020-10" db="EMBL/GenBank/DDBJ databases">
        <title>De novo genome project of the cellulose decomposer Thermobifida halotolerans type strain.</title>
        <authorList>
            <person name="Nagy I."/>
            <person name="Horvath B."/>
            <person name="Kukolya J."/>
            <person name="Nagy I."/>
            <person name="Orsini M."/>
        </authorList>
    </citation>
    <scope>NUCLEOTIDE SEQUENCE</scope>
    <source>
        <strain evidence="2">DSM 44931</strain>
    </source>
</reference>
<dbReference type="Proteomes" id="UP000265719">
    <property type="component" value="Chromosome"/>
</dbReference>
<comment type="similarity">
    <text evidence="1">Belongs to the CPA3 antiporters (TC 2.A.63) subunit G family.</text>
</comment>
<dbReference type="KEGG" id="thao:NI17_022280"/>
<organism evidence="2 3">
    <name type="scientific">Thermobifida halotolerans</name>
    <dbReference type="NCBI Taxonomy" id="483545"/>
    <lineage>
        <taxon>Bacteria</taxon>
        <taxon>Bacillati</taxon>
        <taxon>Actinomycetota</taxon>
        <taxon>Actinomycetes</taxon>
        <taxon>Streptosporangiales</taxon>
        <taxon>Nocardiopsidaceae</taxon>
        <taxon>Thermobifida</taxon>
    </lineage>
</organism>
<gene>
    <name evidence="2" type="ORF">NI17_022280</name>
</gene>
<dbReference type="AlphaFoldDB" id="A0A399G152"/>
<evidence type="ECO:0000313" key="2">
    <source>
        <dbReference type="EMBL" id="UOE19417.1"/>
    </source>
</evidence>
<keyword evidence="3" id="KW-1185">Reference proteome</keyword>
<evidence type="ECO:0000313" key="3">
    <source>
        <dbReference type="Proteomes" id="UP000265719"/>
    </source>
</evidence>
<dbReference type="PANTHER" id="PTHR34703:SF1">
    <property type="entry name" value="ANTIPORTER SUBUNIT MNHG2-RELATED"/>
    <property type="match status" value="1"/>
</dbReference>
<dbReference type="Pfam" id="PF03334">
    <property type="entry name" value="PhaG_MnhG_YufB"/>
    <property type="match status" value="1"/>
</dbReference>
<dbReference type="NCBIfam" id="NF009314">
    <property type="entry name" value="PRK12674.1-2"/>
    <property type="match status" value="1"/>
</dbReference>